<organism evidence="2 3">
    <name type="scientific">Potamilus streckersoni</name>
    <dbReference type="NCBI Taxonomy" id="2493646"/>
    <lineage>
        <taxon>Eukaryota</taxon>
        <taxon>Metazoa</taxon>
        <taxon>Spiralia</taxon>
        <taxon>Lophotrochozoa</taxon>
        <taxon>Mollusca</taxon>
        <taxon>Bivalvia</taxon>
        <taxon>Autobranchia</taxon>
        <taxon>Heteroconchia</taxon>
        <taxon>Palaeoheterodonta</taxon>
        <taxon>Unionida</taxon>
        <taxon>Unionoidea</taxon>
        <taxon>Unionidae</taxon>
        <taxon>Ambleminae</taxon>
        <taxon>Lampsilini</taxon>
        <taxon>Potamilus</taxon>
    </lineage>
</organism>
<dbReference type="Proteomes" id="UP001195483">
    <property type="component" value="Unassembled WGS sequence"/>
</dbReference>
<evidence type="ECO:0000256" key="1">
    <source>
        <dbReference type="SAM" id="MobiDB-lite"/>
    </source>
</evidence>
<reference evidence="2" key="2">
    <citation type="journal article" date="2021" name="Genome Biol. Evol.">
        <title>Developing a high-quality reference genome for a parasitic bivalve with doubly uniparental inheritance (Bivalvia: Unionida).</title>
        <authorList>
            <person name="Smith C.H."/>
        </authorList>
    </citation>
    <scope>NUCLEOTIDE SEQUENCE</scope>
    <source>
        <strain evidence="2">CHS0354</strain>
        <tissue evidence="2">Mantle</tissue>
    </source>
</reference>
<evidence type="ECO:0000313" key="3">
    <source>
        <dbReference type="Proteomes" id="UP001195483"/>
    </source>
</evidence>
<protein>
    <submittedName>
        <fullName evidence="2">Uncharacterized protein</fullName>
    </submittedName>
</protein>
<keyword evidence="3" id="KW-1185">Reference proteome</keyword>
<dbReference type="AlphaFoldDB" id="A0AAE0RXL5"/>
<feature type="region of interest" description="Disordered" evidence="1">
    <location>
        <begin position="268"/>
        <end position="297"/>
    </location>
</feature>
<gene>
    <name evidence="2" type="ORF">CHS0354_031860</name>
</gene>
<dbReference type="EMBL" id="JAEAOA010001897">
    <property type="protein sequence ID" value="KAK3581517.1"/>
    <property type="molecule type" value="Genomic_DNA"/>
</dbReference>
<evidence type="ECO:0000313" key="2">
    <source>
        <dbReference type="EMBL" id="KAK3581517.1"/>
    </source>
</evidence>
<proteinExistence type="predicted"/>
<feature type="compositionally biased region" description="Low complexity" evidence="1">
    <location>
        <begin position="268"/>
        <end position="279"/>
    </location>
</feature>
<reference evidence="2" key="1">
    <citation type="journal article" date="2021" name="Genome Biol. Evol.">
        <title>A High-Quality Reference Genome for a Parasitic Bivalve with Doubly Uniparental Inheritance (Bivalvia: Unionida).</title>
        <authorList>
            <person name="Smith C.H."/>
        </authorList>
    </citation>
    <scope>NUCLEOTIDE SEQUENCE</scope>
    <source>
        <strain evidence="2">CHS0354</strain>
    </source>
</reference>
<sequence length="605" mass="69230">MLVAVFSFQMARQESGKHTIFCLTGFKKNDTEPVPQKHVHFIERELQTFTETKKIREPFLEYAPRENLNASSSSFLDKSKEKKRIRPNLKKILNIWDSWNRKSKFASHLQRPNQMKVDQRCKSETDLTDNLYELEGCHIDYLKRAYDQPHRSDRNNDNIEFMRPVSHNVKTVQEKINSIPDERILKKGILKESNAMILNRTHVATHPSNPNPQSSYECRSPSGRKVLDVTRKNEIRDIVYESTLAEVKKPSPKAMMLRGILNRIRTAGTENVTETTTPEQQRVNSDGNIDKREQEPETDEDLAEFLSGVDAHGMEQFFSFCDKIILTESKRYSCMTASEFAAKRKKDIDMSHKQGNASVQGLTSVNLNSKTSTKPNREFVTKNPKPQLSLSVLSTDESSLEFETPLSSTPVIADSFRGRLFNSHISSIFTDPDTTDTEQNDMGQSFDVQPKSASIDMSSSEFWRSEYVLPPNTDFMDHIPKISKCDRKSVNNIGKTDIVFSKPSQIRRQTKDFARSSTIVHNSIDVRSDQKLNLHNYSKTTCDVNQRSTDKEGRRPMNGVIPAMKLGENSAERYKDWDYLQYPIHDNDSGCGHSMNSESVFLGNI</sequence>
<accession>A0AAE0RXL5</accession>
<reference evidence="2" key="3">
    <citation type="submission" date="2023-05" db="EMBL/GenBank/DDBJ databases">
        <authorList>
            <person name="Smith C.H."/>
        </authorList>
    </citation>
    <scope>NUCLEOTIDE SEQUENCE</scope>
    <source>
        <strain evidence="2">CHS0354</strain>
        <tissue evidence="2">Mantle</tissue>
    </source>
</reference>
<comment type="caution">
    <text evidence="2">The sequence shown here is derived from an EMBL/GenBank/DDBJ whole genome shotgun (WGS) entry which is preliminary data.</text>
</comment>
<name>A0AAE0RXL5_9BIVA</name>